<accession>A0A251SB01</accession>
<reference evidence="1" key="3">
    <citation type="submission" date="2020-06" db="EMBL/GenBank/DDBJ databases">
        <title>Helianthus annuus Genome sequencing and assembly Release 2.</title>
        <authorList>
            <person name="Gouzy J."/>
            <person name="Langlade N."/>
            <person name="Munos S."/>
        </authorList>
    </citation>
    <scope>NUCLEOTIDE SEQUENCE</scope>
    <source>
        <tissue evidence="1">Leaves</tissue>
    </source>
</reference>
<dbReference type="EMBL" id="CM007904">
    <property type="protein sequence ID" value="OTF96014.1"/>
    <property type="molecule type" value="Genomic_DNA"/>
</dbReference>
<dbReference type="AlphaFoldDB" id="A0A251SB01"/>
<gene>
    <name evidence="2" type="ORF">HannXRQ_Chr15g0489431</name>
    <name evidence="1" type="ORF">HanXRQr2_Chr15g0713231</name>
</gene>
<organism evidence="2 3">
    <name type="scientific">Helianthus annuus</name>
    <name type="common">Common sunflower</name>
    <dbReference type="NCBI Taxonomy" id="4232"/>
    <lineage>
        <taxon>Eukaryota</taxon>
        <taxon>Viridiplantae</taxon>
        <taxon>Streptophyta</taxon>
        <taxon>Embryophyta</taxon>
        <taxon>Tracheophyta</taxon>
        <taxon>Spermatophyta</taxon>
        <taxon>Magnoliopsida</taxon>
        <taxon>eudicotyledons</taxon>
        <taxon>Gunneridae</taxon>
        <taxon>Pentapetalae</taxon>
        <taxon>asterids</taxon>
        <taxon>campanulids</taxon>
        <taxon>Asterales</taxon>
        <taxon>Asteraceae</taxon>
        <taxon>Asteroideae</taxon>
        <taxon>Heliantheae alliance</taxon>
        <taxon>Heliantheae</taxon>
        <taxon>Helianthus</taxon>
    </lineage>
</organism>
<evidence type="ECO:0000313" key="3">
    <source>
        <dbReference type="Proteomes" id="UP000215914"/>
    </source>
</evidence>
<reference evidence="2" key="2">
    <citation type="submission" date="2017-02" db="EMBL/GenBank/DDBJ databases">
        <title>Sunflower complete genome.</title>
        <authorList>
            <person name="Langlade N."/>
            <person name="Munos S."/>
        </authorList>
    </citation>
    <scope>NUCLEOTIDE SEQUENCE [LARGE SCALE GENOMIC DNA]</scope>
    <source>
        <tissue evidence="2">Leaves</tissue>
    </source>
</reference>
<dbReference type="InParanoid" id="A0A251SB01"/>
<dbReference type="EMBL" id="MNCJ02000330">
    <property type="protein sequence ID" value="KAF5766253.1"/>
    <property type="molecule type" value="Genomic_DNA"/>
</dbReference>
<name>A0A251SB01_HELAN</name>
<protein>
    <submittedName>
        <fullName evidence="2">Uncharacterized protein</fullName>
    </submittedName>
</protein>
<dbReference type="Proteomes" id="UP000215914">
    <property type="component" value="Chromosome 15"/>
</dbReference>
<proteinExistence type="predicted"/>
<keyword evidence="3" id="KW-1185">Reference proteome</keyword>
<evidence type="ECO:0000313" key="2">
    <source>
        <dbReference type="EMBL" id="OTF96014.1"/>
    </source>
</evidence>
<evidence type="ECO:0000313" key="1">
    <source>
        <dbReference type="EMBL" id="KAF5766253.1"/>
    </source>
</evidence>
<dbReference type="Gramene" id="mRNA:HanXRQr2_Chr15g0713231">
    <property type="protein sequence ID" value="mRNA:HanXRQr2_Chr15g0713231"/>
    <property type="gene ID" value="HanXRQr2_Chr15g0713231"/>
</dbReference>
<sequence>MLLLASNFICNSLFPFYVLNLDAPSFMFRSVILLFGEGNESNLCDQLEATCVTN</sequence>
<reference evidence="1 3" key="1">
    <citation type="journal article" date="2017" name="Nature">
        <title>The sunflower genome provides insights into oil metabolism, flowering and Asterid evolution.</title>
        <authorList>
            <person name="Badouin H."/>
            <person name="Gouzy J."/>
            <person name="Grassa C.J."/>
            <person name="Murat F."/>
            <person name="Staton S.E."/>
            <person name="Cottret L."/>
            <person name="Lelandais-Briere C."/>
            <person name="Owens G.L."/>
            <person name="Carrere S."/>
            <person name="Mayjonade B."/>
            <person name="Legrand L."/>
            <person name="Gill N."/>
            <person name="Kane N.C."/>
            <person name="Bowers J.E."/>
            <person name="Hubner S."/>
            <person name="Bellec A."/>
            <person name="Berard A."/>
            <person name="Berges H."/>
            <person name="Blanchet N."/>
            <person name="Boniface M.C."/>
            <person name="Brunel D."/>
            <person name="Catrice O."/>
            <person name="Chaidir N."/>
            <person name="Claudel C."/>
            <person name="Donnadieu C."/>
            <person name="Faraut T."/>
            <person name="Fievet G."/>
            <person name="Helmstetter N."/>
            <person name="King M."/>
            <person name="Knapp S.J."/>
            <person name="Lai Z."/>
            <person name="Le Paslier M.C."/>
            <person name="Lippi Y."/>
            <person name="Lorenzon L."/>
            <person name="Mandel J.R."/>
            <person name="Marage G."/>
            <person name="Marchand G."/>
            <person name="Marquand E."/>
            <person name="Bret-Mestries E."/>
            <person name="Morien E."/>
            <person name="Nambeesan S."/>
            <person name="Nguyen T."/>
            <person name="Pegot-Espagnet P."/>
            <person name="Pouilly N."/>
            <person name="Raftis F."/>
            <person name="Sallet E."/>
            <person name="Schiex T."/>
            <person name="Thomas J."/>
            <person name="Vandecasteele C."/>
            <person name="Vares D."/>
            <person name="Vear F."/>
            <person name="Vautrin S."/>
            <person name="Crespi M."/>
            <person name="Mangin B."/>
            <person name="Burke J.M."/>
            <person name="Salse J."/>
            <person name="Munos S."/>
            <person name="Vincourt P."/>
            <person name="Rieseberg L.H."/>
            <person name="Langlade N.B."/>
        </authorList>
    </citation>
    <scope>NUCLEOTIDE SEQUENCE [LARGE SCALE GENOMIC DNA]</scope>
    <source>
        <strain evidence="3">cv. SF193</strain>
        <tissue evidence="1">Leaves</tissue>
    </source>
</reference>